<gene>
    <name evidence="1" type="ORF">DKZ35_04665</name>
</gene>
<sequence length="126" mass="13489">MKGIYRADATNQTFVSSDVVADDYQLQANETFENPTGKLEPAKLVNGSWIDATPEEHEAYVKAQQAEAAKFLPANNLSAGDKAMNALGVQVAQLTKDNLTLTKSVDALGKQLAAMQMNSTKENGGN</sequence>
<evidence type="ECO:0000313" key="1">
    <source>
        <dbReference type="EMBL" id="PWT37589.1"/>
    </source>
</evidence>
<dbReference type="RefSeq" id="WP_109975805.1">
    <property type="nucleotide sequence ID" value="NZ_QGHV01000021.1"/>
</dbReference>
<accession>A0ABD6Y6Y0</accession>
<dbReference type="AlphaFoldDB" id="A0ABD6Y6Y0"/>
<protein>
    <recommendedName>
        <fullName evidence="3">Phage infection protein</fullName>
    </recommendedName>
</protein>
<organism evidence="1 2">
    <name type="scientific">Limosilactobacillus reuteri</name>
    <name type="common">Lactobacillus reuteri</name>
    <dbReference type="NCBI Taxonomy" id="1598"/>
    <lineage>
        <taxon>Bacteria</taxon>
        <taxon>Bacillati</taxon>
        <taxon>Bacillota</taxon>
        <taxon>Bacilli</taxon>
        <taxon>Lactobacillales</taxon>
        <taxon>Lactobacillaceae</taxon>
        <taxon>Limosilactobacillus</taxon>
    </lineage>
</organism>
<comment type="caution">
    <text evidence="1">The sequence shown here is derived from an EMBL/GenBank/DDBJ whole genome shotgun (WGS) entry which is preliminary data.</text>
</comment>
<evidence type="ECO:0000313" key="2">
    <source>
        <dbReference type="Proteomes" id="UP000245735"/>
    </source>
</evidence>
<dbReference type="Proteomes" id="UP000245735">
    <property type="component" value="Unassembled WGS sequence"/>
</dbReference>
<dbReference type="EMBL" id="QGHV01000021">
    <property type="protein sequence ID" value="PWT37589.1"/>
    <property type="molecule type" value="Genomic_DNA"/>
</dbReference>
<name>A0ABD6Y6Y0_LIMRT</name>
<reference evidence="2" key="1">
    <citation type="journal article" date="2018" name="Front. Microbiol.">
        <title>Comparative Genomics of the Herbivore Gut Symbiont Lactobacillus reuteri Reveals Genetic Diversity and Lifestyle Adaptation.</title>
        <authorList>
            <person name="Zhao J."/>
        </authorList>
    </citation>
    <scope>NUCLEOTIDE SEQUENCE [LARGE SCALE GENOMIC DNA]</scope>
    <source>
        <strain evidence="2">LR9</strain>
    </source>
</reference>
<proteinExistence type="predicted"/>
<evidence type="ECO:0008006" key="3">
    <source>
        <dbReference type="Google" id="ProtNLM"/>
    </source>
</evidence>